<organism evidence="2 3">
    <name type="scientific">Periconia macrospinosa</name>
    <dbReference type="NCBI Taxonomy" id="97972"/>
    <lineage>
        <taxon>Eukaryota</taxon>
        <taxon>Fungi</taxon>
        <taxon>Dikarya</taxon>
        <taxon>Ascomycota</taxon>
        <taxon>Pezizomycotina</taxon>
        <taxon>Dothideomycetes</taxon>
        <taxon>Pleosporomycetidae</taxon>
        <taxon>Pleosporales</taxon>
        <taxon>Massarineae</taxon>
        <taxon>Periconiaceae</taxon>
        <taxon>Periconia</taxon>
    </lineage>
</organism>
<accession>A0A2V1D7I3</accession>
<feature type="compositionally biased region" description="Polar residues" evidence="1">
    <location>
        <begin position="217"/>
        <end position="229"/>
    </location>
</feature>
<gene>
    <name evidence="2" type="ORF">DM02DRAFT_541307</name>
</gene>
<keyword evidence="3" id="KW-1185">Reference proteome</keyword>
<evidence type="ECO:0008006" key="4">
    <source>
        <dbReference type="Google" id="ProtNLM"/>
    </source>
</evidence>
<feature type="region of interest" description="Disordered" evidence="1">
    <location>
        <begin position="217"/>
        <end position="261"/>
    </location>
</feature>
<proteinExistence type="predicted"/>
<dbReference type="OrthoDB" id="3431913at2759"/>
<dbReference type="EMBL" id="KZ805582">
    <property type="protein sequence ID" value="PVH93553.1"/>
    <property type="molecule type" value="Genomic_DNA"/>
</dbReference>
<protein>
    <recommendedName>
        <fullName evidence="4">DUF862-domain-containing protein</fullName>
    </recommendedName>
</protein>
<feature type="compositionally biased region" description="Basic and acidic residues" evidence="1">
    <location>
        <begin position="230"/>
        <end position="242"/>
    </location>
</feature>
<name>A0A2V1D7I3_9PLEO</name>
<evidence type="ECO:0000256" key="1">
    <source>
        <dbReference type="SAM" id="MobiDB-lite"/>
    </source>
</evidence>
<evidence type="ECO:0000313" key="2">
    <source>
        <dbReference type="EMBL" id="PVH93553.1"/>
    </source>
</evidence>
<dbReference type="STRING" id="97972.A0A2V1D7I3"/>
<dbReference type="AlphaFoldDB" id="A0A2V1D7I3"/>
<feature type="compositionally biased region" description="Low complexity" evidence="1">
    <location>
        <begin position="249"/>
        <end position="261"/>
    </location>
</feature>
<evidence type="ECO:0000313" key="3">
    <source>
        <dbReference type="Proteomes" id="UP000244855"/>
    </source>
</evidence>
<feature type="non-terminal residue" evidence="2">
    <location>
        <position position="1"/>
    </location>
</feature>
<reference evidence="2 3" key="1">
    <citation type="journal article" date="2018" name="Sci. Rep.">
        <title>Comparative genomics provides insights into the lifestyle and reveals functional heterogeneity of dark septate endophytic fungi.</title>
        <authorList>
            <person name="Knapp D.G."/>
            <person name="Nemeth J.B."/>
            <person name="Barry K."/>
            <person name="Hainaut M."/>
            <person name="Henrissat B."/>
            <person name="Johnson J."/>
            <person name="Kuo A."/>
            <person name="Lim J.H.P."/>
            <person name="Lipzen A."/>
            <person name="Nolan M."/>
            <person name="Ohm R.A."/>
            <person name="Tamas L."/>
            <person name="Grigoriev I.V."/>
            <person name="Spatafora J.W."/>
            <person name="Nagy L.G."/>
            <person name="Kovacs G.M."/>
        </authorList>
    </citation>
    <scope>NUCLEOTIDE SEQUENCE [LARGE SCALE GENOMIC DNA]</scope>
    <source>
        <strain evidence="2 3">DSE2036</strain>
    </source>
</reference>
<sequence length="261" mass="29164">KSYNKGELALKHAAGLGKTDNAVPLAQPITNGPSRVVRVGWHPVGGLAGKWFAEKTGLGKMITEKINEYPDPTQHWAVLVGDFAHQLWMDENFDIIYTNARIDPKEWRTFDVGHTCFNDDAIRRTGEYVIESIRSTRPGYNLISNNCQTYVLQLLDAIKVGQAKEFGTTLAVYDRLVGKGKVADLFQDGEVEPNQPNQPVAQGQGSVSLAQQVMHANTTQLNPENQAQRHLQEETDINDEKKEKKKSKSYSPSSFLKKLRS</sequence>
<dbReference type="Proteomes" id="UP000244855">
    <property type="component" value="Unassembled WGS sequence"/>
</dbReference>